<dbReference type="InterPro" id="IPR027417">
    <property type="entry name" value="P-loop_NTPase"/>
</dbReference>
<evidence type="ECO:0000313" key="2">
    <source>
        <dbReference type="EMBL" id="MPM57171.1"/>
    </source>
</evidence>
<dbReference type="Gene3D" id="3.40.50.620">
    <property type="entry name" value="HUPs"/>
    <property type="match status" value="1"/>
</dbReference>
<dbReference type="SUPFAM" id="SSF52374">
    <property type="entry name" value="Nucleotidylyl transferase"/>
    <property type="match status" value="1"/>
</dbReference>
<dbReference type="InterPro" id="IPR004821">
    <property type="entry name" value="Cyt_trans-like"/>
</dbReference>
<dbReference type="Gene3D" id="3.40.50.300">
    <property type="entry name" value="P-loop containing nucleotide triphosphate hydrolases"/>
    <property type="match status" value="1"/>
</dbReference>
<sequence>MGNLYKDKLSGSRIGIVFGAFAPCHIGHLEVILKAKKENDGCVVIVCGEDGDFGEPFGLDVYRRFRYMRELFADDNQIYVVMAAGQRIPQKESAWKSWLQVIKLKIADSLQNSDAEKIWYTGKTMQADALEKESSDEVHLVDTSLYPITGLNIRNDALRYFNAIALPFRRAFTKKILVLGAPSGGKTTLVKDLAKLYSCPFSFEYSRQYQEESNVNDFELDGMDYQRLVTGQFQLNRDTIADPASQGMAILDTDVMVTKVYARLGAKDDDYAITQDEYAIFEQSANAFIARQLWDLILVVPPTLKYVDDGYRNMEFSENVFLRTIHDMMLEEIAKSGNLDKVVLLDAKGDGDKDEFSYYARYKQAKEAIDKLMGHE</sequence>
<dbReference type="InterPro" id="IPR052735">
    <property type="entry name" value="NAD_biosynth-regulator"/>
</dbReference>
<dbReference type="PANTHER" id="PTHR37512:SF1">
    <property type="entry name" value="NADR_TTD14 AAA DOMAIN-CONTAINING PROTEIN"/>
    <property type="match status" value="1"/>
</dbReference>
<name>A0A645AXY8_9ZZZZ</name>
<accession>A0A645AXY8</accession>
<dbReference type="PANTHER" id="PTHR37512">
    <property type="entry name" value="TRIFUNCTIONAL NAD BIOSYNTHESIS/REGULATOR PROTEIN NADR"/>
    <property type="match status" value="1"/>
</dbReference>
<organism evidence="2">
    <name type="scientific">bioreactor metagenome</name>
    <dbReference type="NCBI Taxonomy" id="1076179"/>
    <lineage>
        <taxon>unclassified sequences</taxon>
        <taxon>metagenomes</taxon>
        <taxon>ecological metagenomes</taxon>
    </lineage>
</organism>
<dbReference type="SUPFAM" id="SSF52540">
    <property type="entry name" value="P-loop containing nucleoside triphosphate hydrolases"/>
    <property type="match status" value="1"/>
</dbReference>
<protein>
    <submittedName>
        <fullName evidence="2">Bifunctional NAD biosynthesis protein NadR</fullName>
    </submittedName>
</protein>
<dbReference type="InterPro" id="IPR014729">
    <property type="entry name" value="Rossmann-like_a/b/a_fold"/>
</dbReference>
<gene>
    <name evidence="2" type="primary">nadR_2</name>
    <name evidence="2" type="ORF">SDC9_103992</name>
</gene>
<comment type="caution">
    <text evidence="2">The sequence shown here is derived from an EMBL/GenBank/DDBJ whole genome shotgun (WGS) entry which is preliminary data.</text>
</comment>
<dbReference type="EMBL" id="VSSQ01016126">
    <property type="protein sequence ID" value="MPM57171.1"/>
    <property type="molecule type" value="Genomic_DNA"/>
</dbReference>
<reference evidence="2" key="1">
    <citation type="submission" date="2019-08" db="EMBL/GenBank/DDBJ databases">
        <authorList>
            <person name="Kucharzyk K."/>
            <person name="Murdoch R.W."/>
            <person name="Higgins S."/>
            <person name="Loffler F."/>
        </authorList>
    </citation>
    <scope>NUCLEOTIDE SEQUENCE</scope>
</reference>
<proteinExistence type="predicted"/>
<dbReference type="GO" id="GO:0003824">
    <property type="term" value="F:catalytic activity"/>
    <property type="evidence" value="ECO:0007669"/>
    <property type="project" value="InterPro"/>
</dbReference>
<dbReference type="InterPro" id="IPR038727">
    <property type="entry name" value="NadR/Ttd14_AAA_dom"/>
</dbReference>
<feature type="domain" description="NadR/Ttd14 AAA" evidence="1">
    <location>
        <begin position="175"/>
        <end position="320"/>
    </location>
</feature>
<dbReference type="AlphaFoldDB" id="A0A645AXY8"/>
<dbReference type="Pfam" id="PF13521">
    <property type="entry name" value="AAA_28"/>
    <property type="match status" value="1"/>
</dbReference>
<dbReference type="NCBIfam" id="TIGR00125">
    <property type="entry name" value="cyt_tran_rel"/>
    <property type="match status" value="1"/>
</dbReference>
<evidence type="ECO:0000259" key="1">
    <source>
        <dbReference type="Pfam" id="PF13521"/>
    </source>
</evidence>